<sequence length="256" mass="30211">MRLLFVLLCSTFFLFSCEEKIEGSEEMSSYLRQSFEFNNRILNKYKAEYYQLTENQPSREVVSLNELDAKFKSLIIKIDEAILNDTYNLKNITSESKEIFNELPKIVDNRKDYLLNQLIEPKNNSHELRLRYLKNRLVIAMAYAFEYGSRKTLSVDSFYKVEIDSIISRKIENGIKLTFTSEYGQAIKENRHIIINQIELNGQQKMIDYKLKDNYSFADIEFQSLQKGTYEIDGALRFYGRDGQIDIPFHKTMEVK</sequence>
<gene>
    <name evidence="1" type="ORF">FNJ87_05950</name>
</gene>
<comment type="caution">
    <text evidence="1">The sequence shown here is derived from an EMBL/GenBank/DDBJ whole genome shotgun (WGS) entry which is preliminary data.</text>
</comment>
<name>A0ABS0A3G2_9FLAO</name>
<protein>
    <recommendedName>
        <fullName evidence="3">Gliding motility-associated protein GldM N-terminal domain-containing protein</fullName>
    </recommendedName>
</protein>
<reference evidence="1 2" key="1">
    <citation type="submission" date="2020-11" db="EMBL/GenBank/DDBJ databases">
        <title>P. mediterranea TC4 genome.</title>
        <authorList>
            <person name="Molmeret M."/>
        </authorList>
    </citation>
    <scope>NUCLEOTIDE SEQUENCE [LARGE SCALE GENOMIC DNA]</scope>
    <source>
        <strain evidence="1 2">TC4</strain>
    </source>
</reference>
<accession>A0ABS0A3G2</accession>
<evidence type="ECO:0000313" key="2">
    <source>
        <dbReference type="Proteomes" id="UP001194729"/>
    </source>
</evidence>
<keyword evidence="2" id="KW-1185">Reference proteome</keyword>
<dbReference type="EMBL" id="JADKYU010000305">
    <property type="protein sequence ID" value="MBF4983897.1"/>
    <property type="molecule type" value="Genomic_DNA"/>
</dbReference>
<dbReference type="PROSITE" id="PS51257">
    <property type="entry name" value="PROKAR_LIPOPROTEIN"/>
    <property type="match status" value="1"/>
</dbReference>
<dbReference type="Proteomes" id="UP001194729">
    <property type="component" value="Unassembled WGS sequence"/>
</dbReference>
<organism evidence="1 2">
    <name type="scientific">Nonlabens mediterrranea</name>
    <dbReference type="NCBI Taxonomy" id="1419947"/>
    <lineage>
        <taxon>Bacteria</taxon>
        <taxon>Pseudomonadati</taxon>
        <taxon>Bacteroidota</taxon>
        <taxon>Flavobacteriia</taxon>
        <taxon>Flavobacteriales</taxon>
        <taxon>Flavobacteriaceae</taxon>
        <taxon>Nonlabens</taxon>
    </lineage>
</organism>
<evidence type="ECO:0000313" key="1">
    <source>
        <dbReference type="EMBL" id="MBF4983897.1"/>
    </source>
</evidence>
<evidence type="ECO:0008006" key="3">
    <source>
        <dbReference type="Google" id="ProtNLM"/>
    </source>
</evidence>
<proteinExistence type="predicted"/>